<dbReference type="EMBL" id="CAMGYJ010000008">
    <property type="protein sequence ID" value="CAI0464259.1"/>
    <property type="molecule type" value="Genomic_DNA"/>
</dbReference>
<feature type="non-terminal residue" evidence="3">
    <location>
        <position position="1"/>
    </location>
</feature>
<keyword evidence="4" id="KW-1185">Reference proteome</keyword>
<keyword evidence="1" id="KW-0175">Coiled coil</keyword>
<gene>
    <name evidence="3" type="ORF">LITE_LOCUS36112</name>
</gene>
<proteinExistence type="predicted"/>
<feature type="compositionally biased region" description="Basic residues" evidence="2">
    <location>
        <begin position="109"/>
        <end position="127"/>
    </location>
</feature>
<dbReference type="Proteomes" id="UP001154282">
    <property type="component" value="Unassembled WGS sequence"/>
</dbReference>
<sequence>GTGCKSKRQALINTQAGKVVQLEAQLAAVTTRLEEHAQRNQELTTRLEDQGRHNLLLNQRFEKLMEMVESQQHMPSSSDTQSEETLSREERVEEEFEREQCYLKVMNLNRKRISPTKKSSAPKKKKK</sequence>
<evidence type="ECO:0000313" key="4">
    <source>
        <dbReference type="Proteomes" id="UP001154282"/>
    </source>
</evidence>
<name>A0AAV0P022_9ROSI</name>
<comment type="caution">
    <text evidence="3">The sequence shown here is derived from an EMBL/GenBank/DDBJ whole genome shotgun (WGS) entry which is preliminary data.</text>
</comment>
<feature type="coiled-coil region" evidence="1">
    <location>
        <begin position="19"/>
        <end position="53"/>
    </location>
</feature>
<accession>A0AAV0P022</accession>
<reference evidence="3" key="1">
    <citation type="submission" date="2022-08" db="EMBL/GenBank/DDBJ databases">
        <authorList>
            <person name="Gutierrez-Valencia J."/>
        </authorList>
    </citation>
    <scope>NUCLEOTIDE SEQUENCE</scope>
</reference>
<organism evidence="3 4">
    <name type="scientific">Linum tenue</name>
    <dbReference type="NCBI Taxonomy" id="586396"/>
    <lineage>
        <taxon>Eukaryota</taxon>
        <taxon>Viridiplantae</taxon>
        <taxon>Streptophyta</taxon>
        <taxon>Embryophyta</taxon>
        <taxon>Tracheophyta</taxon>
        <taxon>Spermatophyta</taxon>
        <taxon>Magnoliopsida</taxon>
        <taxon>eudicotyledons</taxon>
        <taxon>Gunneridae</taxon>
        <taxon>Pentapetalae</taxon>
        <taxon>rosids</taxon>
        <taxon>fabids</taxon>
        <taxon>Malpighiales</taxon>
        <taxon>Linaceae</taxon>
        <taxon>Linum</taxon>
    </lineage>
</organism>
<dbReference type="AlphaFoldDB" id="A0AAV0P022"/>
<evidence type="ECO:0000313" key="3">
    <source>
        <dbReference type="EMBL" id="CAI0464259.1"/>
    </source>
</evidence>
<protein>
    <submittedName>
        <fullName evidence="3">Uncharacterized protein</fullName>
    </submittedName>
</protein>
<evidence type="ECO:0000256" key="1">
    <source>
        <dbReference type="SAM" id="Coils"/>
    </source>
</evidence>
<feature type="compositionally biased region" description="Polar residues" evidence="2">
    <location>
        <begin position="69"/>
        <end position="80"/>
    </location>
</feature>
<feature type="region of interest" description="Disordered" evidence="2">
    <location>
        <begin position="68"/>
        <end position="127"/>
    </location>
</feature>
<evidence type="ECO:0000256" key="2">
    <source>
        <dbReference type="SAM" id="MobiDB-lite"/>
    </source>
</evidence>